<keyword evidence="3" id="KW-0614">Plasmid</keyword>
<organism evidence="3 4">
    <name type="scientific">Alteromonas stellipolaris</name>
    <dbReference type="NCBI Taxonomy" id="233316"/>
    <lineage>
        <taxon>Bacteria</taxon>
        <taxon>Pseudomonadati</taxon>
        <taxon>Pseudomonadota</taxon>
        <taxon>Gammaproteobacteria</taxon>
        <taxon>Alteromonadales</taxon>
        <taxon>Alteromonadaceae</taxon>
        <taxon>Alteromonas/Salinimonas group</taxon>
        <taxon>Alteromonas</taxon>
    </lineage>
</organism>
<dbReference type="Gene3D" id="1.10.10.2830">
    <property type="match status" value="1"/>
</dbReference>
<geneLocation type="plasmid" evidence="3 4">
    <name>pASTE61-200</name>
</geneLocation>
<dbReference type="RefSeq" id="WP_061093813.1">
    <property type="nucleotide sequence ID" value="NZ_CP013927.1"/>
</dbReference>
<protein>
    <recommendedName>
        <fullName evidence="2">ParB/Spo0J HTH domain-containing protein</fullName>
    </recommendedName>
</protein>
<dbReference type="InterPro" id="IPR036086">
    <property type="entry name" value="ParB/Sulfiredoxin_sf"/>
</dbReference>
<dbReference type="InterPro" id="IPR050336">
    <property type="entry name" value="Chromosome_partition/occlusion"/>
</dbReference>
<feature type="compositionally biased region" description="Polar residues" evidence="1">
    <location>
        <begin position="361"/>
        <end position="373"/>
    </location>
</feature>
<dbReference type="InterPro" id="IPR041468">
    <property type="entry name" value="HTH_ParB/Spo0J"/>
</dbReference>
<gene>
    <name evidence="3" type="ORF">AVL57_01120</name>
</gene>
<accession>A0ABN4LRU8</accession>
<evidence type="ECO:0000259" key="2">
    <source>
        <dbReference type="Pfam" id="PF17762"/>
    </source>
</evidence>
<reference evidence="3 4" key="1">
    <citation type="submission" date="2015-12" db="EMBL/GenBank/DDBJ databases">
        <title>Intraspecies pangenome expansion in the marine bacterium Alteromonas.</title>
        <authorList>
            <person name="Lopez-Perez M."/>
            <person name="Rodriguez-Valera F."/>
        </authorList>
    </citation>
    <scope>NUCLEOTIDE SEQUENCE [LARGE SCALE GENOMIC DNA]</scope>
    <source>
        <strain evidence="3 4">LMG 21861</strain>
        <plasmid evidence="3 4">pASTE61-200</plasmid>
    </source>
</reference>
<dbReference type="PANTHER" id="PTHR33375:SF1">
    <property type="entry name" value="CHROMOSOME-PARTITIONING PROTEIN PARB-RELATED"/>
    <property type="match status" value="1"/>
</dbReference>
<evidence type="ECO:0000313" key="3">
    <source>
        <dbReference type="EMBL" id="AMJ76774.1"/>
    </source>
</evidence>
<dbReference type="EMBL" id="CP013927">
    <property type="protein sequence ID" value="AMJ76774.1"/>
    <property type="molecule type" value="Genomic_DNA"/>
</dbReference>
<evidence type="ECO:0000256" key="1">
    <source>
        <dbReference type="SAM" id="MobiDB-lite"/>
    </source>
</evidence>
<dbReference type="SUPFAM" id="SSF110849">
    <property type="entry name" value="ParB/Sulfiredoxin"/>
    <property type="match status" value="1"/>
</dbReference>
<dbReference type="SUPFAM" id="SSF109709">
    <property type="entry name" value="KorB DNA-binding domain-like"/>
    <property type="match status" value="1"/>
</dbReference>
<dbReference type="PANTHER" id="PTHR33375">
    <property type="entry name" value="CHROMOSOME-PARTITIONING PROTEIN PARB-RELATED"/>
    <property type="match status" value="1"/>
</dbReference>
<dbReference type="Pfam" id="PF17762">
    <property type="entry name" value="HTH_ParB"/>
    <property type="match status" value="1"/>
</dbReference>
<proteinExistence type="predicted"/>
<dbReference type="Proteomes" id="UP000056750">
    <property type="component" value="Plasmid pASTE61-200"/>
</dbReference>
<feature type="domain" description="ParB/Spo0J HTH" evidence="2">
    <location>
        <begin position="123"/>
        <end position="219"/>
    </location>
</feature>
<feature type="region of interest" description="Disordered" evidence="1">
    <location>
        <begin position="356"/>
        <end position="381"/>
    </location>
</feature>
<keyword evidence="4" id="KW-1185">Reference proteome</keyword>
<sequence>MQVQTKPTFHDFTNSPVDFNIIEDGDVVIVTPDKLVPFKHSNARKRKRNSQKENEILASMKREGIRDPLKIWIETSVPSLQILGGFGRWEKAQKLGIPCPCKIHICSEADATRLHLVDNTQREDLSFIDEADAAKSLYTIKGGDFEATRIELAWTPTKLRERLEIAKCTRVVKDFVEAGRLELGHAILLAPYKQATQDKQAQDIVNSNISVKQLKEILGKVQIPLSTAKFNTSDCAACEFNTKDQLNLFDNLGEEQKCRKAACFREKTKSFLESVRVDAESRYGKVIFLSQTDRKQATLLKPEAVGIEQFESGCSSCESNMTIMSDVEGHEGKISINQCIDKECYTKLTKGVTGAKKDSADTTAKSPVGQGSATAAKARDANPVLKGFKPSEKLSDHNKVTLRSAAADLFNKDQDMYIKMQTASLVQTSGIKVDGNIIHGFDDAVKHCLSLDREALAKLSSQAYAHLIAKTSQANSRSMIPIMINALKQAGGEGEQAARKAWVMNEETLKMYPSRELLNICEKSGIKEKVEATNKKWSDIRKLKVNDLITLMVKTQPASPLFAPDDYLSHVAPIKTGDK</sequence>
<evidence type="ECO:0000313" key="4">
    <source>
        <dbReference type="Proteomes" id="UP000056750"/>
    </source>
</evidence>
<name>A0ABN4LRU8_9ALTE</name>